<protein>
    <submittedName>
        <fullName evidence="1">IgA FC receptor</fullName>
    </submittedName>
</protein>
<organism evidence="1 2">
    <name type="scientific">Camellia lanceoleosa</name>
    <dbReference type="NCBI Taxonomy" id="1840588"/>
    <lineage>
        <taxon>Eukaryota</taxon>
        <taxon>Viridiplantae</taxon>
        <taxon>Streptophyta</taxon>
        <taxon>Embryophyta</taxon>
        <taxon>Tracheophyta</taxon>
        <taxon>Spermatophyta</taxon>
        <taxon>Magnoliopsida</taxon>
        <taxon>eudicotyledons</taxon>
        <taxon>Gunneridae</taxon>
        <taxon>Pentapetalae</taxon>
        <taxon>asterids</taxon>
        <taxon>Ericales</taxon>
        <taxon>Theaceae</taxon>
        <taxon>Camellia</taxon>
    </lineage>
</organism>
<accession>A0ACC0GFZ3</accession>
<proteinExistence type="predicted"/>
<sequence length="163" mass="18087">MGSQDSTRMVLNSIFLFALVVMILNLVSHANARQLCNMPKPRDVNEYEGEGKMVKFSRIKARLNLGDDEMKNLLPFDIPFAPPIPQIPFAPPIPQIPLPQFPPIPQIPQIPGIPPLPTSSMFPPLPPFQFPPIPQIPQIPGIPPLPTSSLFPPLPPFHFPNIL</sequence>
<gene>
    <name evidence="1" type="ORF">LOK49_LG09G02535</name>
</gene>
<keyword evidence="1" id="KW-0675">Receptor</keyword>
<dbReference type="Proteomes" id="UP001060215">
    <property type="component" value="Chromosome 8"/>
</dbReference>
<name>A0ACC0GFZ3_9ERIC</name>
<evidence type="ECO:0000313" key="2">
    <source>
        <dbReference type="Proteomes" id="UP001060215"/>
    </source>
</evidence>
<reference evidence="1 2" key="1">
    <citation type="journal article" date="2022" name="Plant J.">
        <title>Chromosome-level genome of Camellia lanceoleosa provides a valuable resource for understanding genome evolution and self-incompatibility.</title>
        <authorList>
            <person name="Gong W."/>
            <person name="Xiao S."/>
            <person name="Wang L."/>
            <person name="Liao Z."/>
            <person name="Chang Y."/>
            <person name="Mo W."/>
            <person name="Hu G."/>
            <person name="Li W."/>
            <person name="Zhao G."/>
            <person name="Zhu H."/>
            <person name="Hu X."/>
            <person name="Ji K."/>
            <person name="Xiang X."/>
            <person name="Song Q."/>
            <person name="Yuan D."/>
            <person name="Jin S."/>
            <person name="Zhang L."/>
        </authorList>
    </citation>
    <scope>NUCLEOTIDE SEQUENCE [LARGE SCALE GENOMIC DNA]</scope>
    <source>
        <strain evidence="1">SQ_2022a</strain>
    </source>
</reference>
<comment type="caution">
    <text evidence="1">The sequence shown here is derived from an EMBL/GenBank/DDBJ whole genome shotgun (WGS) entry which is preliminary data.</text>
</comment>
<dbReference type="EMBL" id="CM045765">
    <property type="protein sequence ID" value="KAI8000063.1"/>
    <property type="molecule type" value="Genomic_DNA"/>
</dbReference>
<evidence type="ECO:0000313" key="1">
    <source>
        <dbReference type="EMBL" id="KAI8000063.1"/>
    </source>
</evidence>
<keyword evidence="2" id="KW-1185">Reference proteome</keyword>